<dbReference type="InterPro" id="IPR000073">
    <property type="entry name" value="AB_hydrolase_1"/>
</dbReference>
<accession>A0A4Q6Y1J5</accession>
<dbReference type="GO" id="GO:0016787">
    <property type="term" value="F:hydrolase activity"/>
    <property type="evidence" value="ECO:0007669"/>
    <property type="project" value="UniProtKB-KW"/>
</dbReference>
<dbReference type="Gene3D" id="3.40.50.1820">
    <property type="entry name" value="alpha/beta hydrolase"/>
    <property type="match status" value="1"/>
</dbReference>
<feature type="domain" description="AB hydrolase-1" evidence="3">
    <location>
        <begin position="18"/>
        <end position="250"/>
    </location>
</feature>
<proteinExistence type="inferred from homology"/>
<evidence type="ECO:0000313" key="5">
    <source>
        <dbReference type="Proteomes" id="UP000292085"/>
    </source>
</evidence>
<comment type="caution">
    <text evidence="4">The sequence shown here is derived from an EMBL/GenBank/DDBJ whole genome shotgun (WGS) entry which is preliminary data.</text>
</comment>
<evidence type="ECO:0000256" key="1">
    <source>
        <dbReference type="ARBA" id="ARBA00008645"/>
    </source>
</evidence>
<dbReference type="EMBL" id="SGIS01000032">
    <property type="protein sequence ID" value="RZF63097.1"/>
    <property type="molecule type" value="Genomic_DNA"/>
</dbReference>
<dbReference type="RefSeq" id="WP_130159491.1">
    <property type="nucleotide sequence ID" value="NZ_SGIS01000032.1"/>
</dbReference>
<sequence length="262" mass="28684">MSWFEKLRGRRTGAGNRVVILSHGFGTDQDAWTSLRPWFEARFDVVSFDLAGCGPMGAESYDFERHGSMFGYADDLVELMDELGLQGCTYVGHSMSCMIGAAAASARPDLFEQIVMIGGSPRYLNDADYVGGFEQENLDQLFESMAANYQAWVAGFAPIVVGVDDREAVADFSRTLFQMRPDIALNTSRTIFESDMRQAVLRVATPVHLIQTSSDVAVPIQVGEWLAGAISNASLDIIDAAGHLPHITAPAEVIRILERRLG</sequence>
<dbReference type="SUPFAM" id="SSF53474">
    <property type="entry name" value="alpha/beta-Hydrolases"/>
    <property type="match status" value="1"/>
</dbReference>
<dbReference type="InterPro" id="IPR029058">
    <property type="entry name" value="AB_hydrolase_fold"/>
</dbReference>
<organism evidence="4 5">
    <name type="scientific">Sphingomonas populi</name>
    <dbReference type="NCBI Taxonomy" id="2484750"/>
    <lineage>
        <taxon>Bacteria</taxon>
        <taxon>Pseudomonadati</taxon>
        <taxon>Pseudomonadota</taxon>
        <taxon>Alphaproteobacteria</taxon>
        <taxon>Sphingomonadales</taxon>
        <taxon>Sphingomonadaceae</taxon>
        <taxon>Sphingomonas</taxon>
    </lineage>
</organism>
<gene>
    <name evidence="4" type="ORF">EWE75_18015</name>
</gene>
<comment type="similarity">
    <text evidence="1">Belongs to the AB hydrolase superfamily.</text>
</comment>
<evidence type="ECO:0000256" key="2">
    <source>
        <dbReference type="ARBA" id="ARBA00022801"/>
    </source>
</evidence>
<dbReference type="Proteomes" id="UP000292085">
    <property type="component" value="Unassembled WGS sequence"/>
</dbReference>
<protein>
    <submittedName>
        <fullName evidence="4">Alpha/beta hydrolase</fullName>
    </submittedName>
</protein>
<dbReference type="FunFam" id="3.40.50.1820:FF:000042">
    <property type="entry name" value="probable strigolactone esterase DAD2"/>
    <property type="match status" value="1"/>
</dbReference>
<dbReference type="OrthoDB" id="8680283at2"/>
<dbReference type="Pfam" id="PF00561">
    <property type="entry name" value="Abhydrolase_1"/>
    <property type="match status" value="1"/>
</dbReference>
<name>A0A4Q6Y1J5_9SPHN</name>
<dbReference type="AlphaFoldDB" id="A0A4Q6Y1J5"/>
<keyword evidence="5" id="KW-1185">Reference proteome</keyword>
<reference evidence="4 5" key="1">
    <citation type="submission" date="2019-02" db="EMBL/GenBank/DDBJ databases">
        <authorList>
            <person name="Li Y."/>
        </authorList>
    </citation>
    <scope>NUCLEOTIDE SEQUENCE [LARGE SCALE GENOMIC DNA]</scope>
    <source>
        <strain evidence="4 5">3-7</strain>
    </source>
</reference>
<evidence type="ECO:0000313" key="4">
    <source>
        <dbReference type="EMBL" id="RZF63097.1"/>
    </source>
</evidence>
<keyword evidence="2 4" id="KW-0378">Hydrolase</keyword>
<evidence type="ECO:0000259" key="3">
    <source>
        <dbReference type="Pfam" id="PF00561"/>
    </source>
</evidence>
<dbReference type="PANTHER" id="PTHR43039">
    <property type="entry name" value="ESTERASE-RELATED"/>
    <property type="match status" value="1"/>
</dbReference>